<dbReference type="InterPro" id="IPR007109">
    <property type="entry name" value="Brix"/>
</dbReference>
<evidence type="ECO:0000313" key="6">
    <source>
        <dbReference type="EMBL" id="WUR03901.1"/>
    </source>
</evidence>
<name>A0AAX4JDE3_9MICR</name>
<dbReference type="GO" id="GO:0000027">
    <property type="term" value="P:ribosomal large subunit assembly"/>
    <property type="evidence" value="ECO:0007669"/>
    <property type="project" value="TreeGrafter"/>
</dbReference>
<dbReference type="GO" id="GO:0006364">
    <property type="term" value="P:rRNA processing"/>
    <property type="evidence" value="ECO:0007669"/>
    <property type="project" value="InterPro"/>
</dbReference>
<dbReference type="GeneID" id="90541711"/>
<gene>
    <name evidence="6" type="ORF">VNE69_06214</name>
</gene>
<evidence type="ECO:0000313" key="7">
    <source>
        <dbReference type="Proteomes" id="UP001334084"/>
    </source>
</evidence>
<dbReference type="Pfam" id="PF04427">
    <property type="entry name" value="Brix"/>
    <property type="match status" value="1"/>
</dbReference>
<dbReference type="SUPFAM" id="SSF52954">
    <property type="entry name" value="Class II aaRS ABD-related"/>
    <property type="match status" value="1"/>
</dbReference>
<dbReference type="Proteomes" id="UP001334084">
    <property type="component" value="Chromosome 6"/>
</dbReference>
<dbReference type="PANTHER" id="PTHR13634:SF0">
    <property type="entry name" value="RIBOSOME BIOGENESIS PROTEIN BRX1 HOMOLOG"/>
    <property type="match status" value="1"/>
</dbReference>
<dbReference type="GO" id="GO:0019843">
    <property type="term" value="F:rRNA binding"/>
    <property type="evidence" value="ECO:0007669"/>
    <property type="project" value="InterPro"/>
</dbReference>
<dbReference type="GO" id="GO:0005730">
    <property type="term" value="C:nucleolus"/>
    <property type="evidence" value="ECO:0007669"/>
    <property type="project" value="UniProtKB-SubCell"/>
</dbReference>
<reference evidence="6" key="1">
    <citation type="journal article" date="2024" name="BMC Genomics">
        <title>Functional annotation of a divergent genome using sequence and structure-based similarity.</title>
        <authorList>
            <person name="Svedberg D."/>
            <person name="Winiger R.R."/>
            <person name="Berg A."/>
            <person name="Sharma H."/>
            <person name="Tellgren-Roth C."/>
            <person name="Debrunner-Vossbrinck B.A."/>
            <person name="Vossbrinck C.R."/>
            <person name="Barandun J."/>
        </authorList>
    </citation>
    <scope>NUCLEOTIDE SEQUENCE</scope>
    <source>
        <strain evidence="6">Illinois isolate</strain>
    </source>
</reference>
<dbReference type="InterPro" id="IPR026532">
    <property type="entry name" value="BRX1"/>
</dbReference>
<evidence type="ECO:0000256" key="3">
    <source>
        <dbReference type="ARBA" id="ARBA00022517"/>
    </source>
</evidence>
<evidence type="ECO:0000256" key="4">
    <source>
        <dbReference type="ARBA" id="ARBA00023242"/>
    </source>
</evidence>
<keyword evidence="7" id="KW-1185">Reference proteome</keyword>
<dbReference type="PANTHER" id="PTHR13634">
    <property type="entry name" value="RIBOSOME BIOGENESIS PROTEIN BRIX"/>
    <property type="match status" value="1"/>
</dbReference>
<dbReference type="KEGG" id="vnx:VNE69_06214"/>
<sequence length="201" mass="23968">MTVLILSSRGSSAQTRYLVKDICKFIKCEEESKYDIKQNIRSLVDLMDLHTCKSIIYFETTKRNQRVWFGLRNGISIKFNVLNIYTMRNLKFAVNCFKDCGHILMFTEEFDKIDYLISIKKVFSEIFDSNEVKDRALCFYWVDEKIWIRNYVIEDKDMKEIGPRMVLEVEKILEECFSGPVMYSRKVEEARQELKETINQK</sequence>
<comment type="subcellular location">
    <subcellularLocation>
        <location evidence="1">Nucleus</location>
        <location evidence="1">Nucleolus</location>
    </subcellularLocation>
</comment>
<accession>A0AAX4JDE3</accession>
<keyword evidence="3" id="KW-0690">Ribosome biogenesis</keyword>
<organism evidence="6 7">
    <name type="scientific">Vairimorpha necatrix</name>
    <dbReference type="NCBI Taxonomy" id="6039"/>
    <lineage>
        <taxon>Eukaryota</taxon>
        <taxon>Fungi</taxon>
        <taxon>Fungi incertae sedis</taxon>
        <taxon>Microsporidia</taxon>
        <taxon>Nosematidae</taxon>
        <taxon>Vairimorpha</taxon>
    </lineage>
</organism>
<comment type="similarity">
    <text evidence="2">Belongs to the BRX1 family.</text>
</comment>
<proteinExistence type="inferred from homology"/>
<feature type="domain" description="Brix" evidence="5">
    <location>
        <begin position="1"/>
        <end position="178"/>
    </location>
</feature>
<protein>
    <submittedName>
        <fullName evidence="6">Ribosome biogenesis protein BRX1</fullName>
    </submittedName>
</protein>
<dbReference type="PROSITE" id="PS50833">
    <property type="entry name" value="BRIX"/>
    <property type="match status" value="1"/>
</dbReference>
<dbReference type="SMART" id="SM00879">
    <property type="entry name" value="Brix"/>
    <property type="match status" value="1"/>
</dbReference>
<evidence type="ECO:0000256" key="1">
    <source>
        <dbReference type="ARBA" id="ARBA00004604"/>
    </source>
</evidence>
<evidence type="ECO:0000256" key="2">
    <source>
        <dbReference type="ARBA" id="ARBA00006369"/>
    </source>
</evidence>
<keyword evidence="4" id="KW-0539">Nucleus</keyword>
<dbReference type="RefSeq" id="XP_065330046.1">
    <property type="nucleotide sequence ID" value="XM_065473974.1"/>
</dbReference>
<dbReference type="AlphaFoldDB" id="A0AAX4JDE3"/>
<evidence type="ECO:0000259" key="5">
    <source>
        <dbReference type="PROSITE" id="PS50833"/>
    </source>
</evidence>
<dbReference type="EMBL" id="CP142731">
    <property type="protein sequence ID" value="WUR03901.1"/>
    <property type="molecule type" value="Genomic_DNA"/>
</dbReference>